<name>A0ABW2FVL5_9ACTN</name>
<feature type="transmembrane region" description="Helical" evidence="1">
    <location>
        <begin position="423"/>
        <end position="445"/>
    </location>
</feature>
<dbReference type="EMBL" id="JBHTAJ010000030">
    <property type="protein sequence ID" value="MFC7181329.1"/>
    <property type="molecule type" value="Genomic_DNA"/>
</dbReference>
<keyword evidence="1" id="KW-1133">Transmembrane helix</keyword>
<feature type="transmembrane region" description="Helical" evidence="1">
    <location>
        <begin position="29"/>
        <end position="49"/>
    </location>
</feature>
<gene>
    <name evidence="2" type="ORF">ACFQMG_17375</name>
</gene>
<dbReference type="Pfam" id="PF19877">
    <property type="entry name" value="DUF6350"/>
    <property type="match status" value="1"/>
</dbReference>
<evidence type="ECO:0000313" key="3">
    <source>
        <dbReference type="Proteomes" id="UP001596435"/>
    </source>
</evidence>
<keyword evidence="1" id="KW-0472">Membrane</keyword>
<feature type="transmembrane region" description="Helical" evidence="1">
    <location>
        <begin position="262"/>
        <end position="285"/>
    </location>
</feature>
<keyword evidence="3" id="KW-1185">Reference proteome</keyword>
<protein>
    <submittedName>
        <fullName evidence="2">DUF6350 family protein</fullName>
    </submittedName>
</protein>
<proteinExistence type="predicted"/>
<evidence type="ECO:0000313" key="2">
    <source>
        <dbReference type="EMBL" id="MFC7181329.1"/>
    </source>
</evidence>
<evidence type="ECO:0000256" key="1">
    <source>
        <dbReference type="SAM" id="Phobius"/>
    </source>
</evidence>
<dbReference type="Proteomes" id="UP001596435">
    <property type="component" value="Unassembled WGS sequence"/>
</dbReference>
<accession>A0ABW2FVL5</accession>
<feature type="transmembrane region" description="Helical" evidence="1">
    <location>
        <begin position="381"/>
        <end position="403"/>
    </location>
</feature>
<dbReference type="InterPro" id="IPR045931">
    <property type="entry name" value="DUF6350"/>
</dbReference>
<feature type="transmembrane region" description="Helical" evidence="1">
    <location>
        <begin position="223"/>
        <end position="250"/>
    </location>
</feature>
<organism evidence="2 3">
    <name type="scientific">Kitasatospora paranensis</name>
    <dbReference type="NCBI Taxonomy" id="258053"/>
    <lineage>
        <taxon>Bacteria</taxon>
        <taxon>Bacillati</taxon>
        <taxon>Actinomycetota</taxon>
        <taxon>Actinomycetes</taxon>
        <taxon>Kitasatosporales</taxon>
        <taxon>Streptomycetaceae</taxon>
        <taxon>Kitasatospora</taxon>
    </lineage>
</organism>
<comment type="caution">
    <text evidence="2">The sequence shown here is derived from an EMBL/GenBank/DDBJ whole genome shotgun (WGS) entry which is preliminary data.</text>
</comment>
<sequence>MTQLMGRPILGLPDDVGSRSVLTDVLGGVRTALLAFAVIAVPVLGLWVLTPYGDVTARGALRLACALWLLGHAAPLVRGEAGEPFTLTPLLLTAVTLVLLRRAGARAAGHGAPEAGCGAPSWRPLPGLCVGYLAVGAFAVAECAGPEAVLRARVLPDLIAVAAVAGLGIGWGHCSVRGMPRLPLPAALTDRFPGLGRPSARGDGAFALPGGGRWSGSAGVGRAVRAAVSAGLLGLVASGGLLLVAAIVVGDAGTSAAALADGAAGLLGLLLACTLLLPNAVLWAAGYALGPGFALGTDALASPLGGRLGLLPDFPLFALVPAVGPEAGGPSWRLGVGLLPLLAAAAQALLLGRAAARVRRGGAPVDRQDPAAADPWRAGTAMAAAVATAFLTGAAAAAAAWLAGGSLAAGRMAGLGPVPWQAGVAAAAWSAAVGLPGVLLVRWWLLRGAPAPTWKAAGRRRWYLPAPPHPERVHPEMAYPEVAHPGTATAAPAEPARPARQRRARTAAGLLCRSAARARRALHAVVGGLAAVLPVRPSAGRGQQA</sequence>
<keyword evidence="1" id="KW-0812">Transmembrane</keyword>
<dbReference type="RefSeq" id="WP_380231427.1">
    <property type="nucleotide sequence ID" value="NZ_JBHTAJ010000030.1"/>
</dbReference>
<reference evidence="3" key="1">
    <citation type="journal article" date="2019" name="Int. J. Syst. Evol. Microbiol.">
        <title>The Global Catalogue of Microorganisms (GCM) 10K type strain sequencing project: providing services to taxonomists for standard genome sequencing and annotation.</title>
        <authorList>
            <consortium name="The Broad Institute Genomics Platform"/>
            <consortium name="The Broad Institute Genome Sequencing Center for Infectious Disease"/>
            <person name="Wu L."/>
            <person name="Ma J."/>
        </authorList>
    </citation>
    <scope>NUCLEOTIDE SEQUENCE [LARGE SCALE GENOMIC DNA]</scope>
    <source>
        <strain evidence="3">CGMCC 1.12859</strain>
    </source>
</reference>